<dbReference type="OrthoDB" id="7374881at2"/>
<keyword evidence="1" id="KW-0732">Signal</keyword>
<evidence type="ECO:0000313" key="3">
    <source>
        <dbReference type="Proteomes" id="UP000184485"/>
    </source>
</evidence>
<evidence type="ECO:0008006" key="4">
    <source>
        <dbReference type="Google" id="ProtNLM"/>
    </source>
</evidence>
<dbReference type="EMBL" id="FQUP01000001">
    <property type="protein sequence ID" value="SHF14731.1"/>
    <property type="molecule type" value="Genomic_DNA"/>
</dbReference>
<dbReference type="AlphaFoldDB" id="A0A1M4Z9M5"/>
<dbReference type="RefSeq" id="WP_073052270.1">
    <property type="nucleotide sequence ID" value="NZ_FQUP01000001.1"/>
</dbReference>
<feature type="signal peptide" evidence="1">
    <location>
        <begin position="1"/>
        <end position="25"/>
    </location>
</feature>
<gene>
    <name evidence="2" type="ORF">SAMN02745157_1756</name>
</gene>
<evidence type="ECO:0000256" key="1">
    <source>
        <dbReference type="SAM" id="SignalP"/>
    </source>
</evidence>
<proteinExistence type="predicted"/>
<dbReference type="Proteomes" id="UP000184485">
    <property type="component" value="Unassembled WGS sequence"/>
</dbReference>
<organism evidence="2 3">
    <name type="scientific">Kaistia soli DSM 19436</name>
    <dbReference type="NCBI Taxonomy" id="1122133"/>
    <lineage>
        <taxon>Bacteria</taxon>
        <taxon>Pseudomonadati</taxon>
        <taxon>Pseudomonadota</taxon>
        <taxon>Alphaproteobacteria</taxon>
        <taxon>Hyphomicrobiales</taxon>
        <taxon>Kaistiaceae</taxon>
        <taxon>Kaistia</taxon>
    </lineage>
</organism>
<feature type="chain" id="PRO_5013177647" description="Lipoprotein" evidence="1">
    <location>
        <begin position="26"/>
        <end position="221"/>
    </location>
</feature>
<accession>A0A1M4Z9M5</accession>
<reference evidence="2 3" key="1">
    <citation type="submission" date="2016-11" db="EMBL/GenBank/DDBJ databases">
        <authorList>
            <person name="Jaros S."/>
            <person name="Januszkiewicz K."/>
            <person name="Wedrychowicz H."/>
        </authorList>
    </citation>
    <scope>NUCLEOTIDE SEQUENCE [LARGE SCALE GENOMIC DNA]</scope>
    <source>
        <strain evidence="2 3">DSM 19436</strain>
    </source>
</reference>
<protein>
    <recommendedName>
        <fullName evidence="4">Lipoprotein</fullName>
    </recommendedName>
</protein>
<name>A0A1M4Z9M5_9HYPH</name>
<sequence>MIEKGNWPVRAFVAMTAAMALSACGGGDGVTGAAQSMATAITPTAVAPPAVPLSQAKIAFAPVTGAPATILTNISAQLGKEAFTQQVNLVPSNDPEATYIIKGYLSAVGDASGTILVFVWDVFDRSGRRVHRISGQSMAPGATRDPWSGVDAATTADVARQTINALVDWGRAGPTAAAAPVAAPVAVPVTVAPSIDAIPSTTLPPETAPAAAPIILPAGSG</sequence>
<dbReference type="PROSITE" id="PS51257">
    <property type="entry name" value="PROKAR_LIPOPROTEIN"/>
    <property type="match status" value="1"/>
</dbReference>
<evidence type="ECO:0000313" key="2">
    <source>
        <dbReference type="EMBL" id="SHF14731.1"/>
    </source>
</evidence>
<keyword evidence="3" id="KW-1185">Reference proteome</keyword>
<dbReference type="STRING" id="1122133.SAMN02745157_1756"/>